<dbReference type="PANTHER" id="PTHR14187:SF5">
    <property type="entry name" value="HEAT SHOCK 70 KDA PROTEIN 12A"/>
    <property type="match status" value="1"/>
</dbReference>
<proteinExistence type="predicted"/>
<sequence>MKSHPIIHLKMAVFRPWKEKEQSPRSKSIEKNDFKLVAAIDFGTTFSGYAFSSKDDYKSNPLLVYAMVWPNEVYQSSKTSTTILLDADKKFHSFGFQAETDYANLAQDDKHRDWYYFRRFKMVLFENMNIDMDMMLKDETGKEMLALDVFSAAISYLKTNLLDMCKRQHYLYNGDQIRWILTVPALWNDRAKLFMRQAANQ</sequence>
<name>A0A8B6GIA5_MYTGA</name>
<dbReference type="AlphaFoldDB" id="A0A8B6GIA5"/>
<comment type="caution">
    <text evidence="1">The sequence shown here is derived from an EMBL/GenBank/DDBJ whole genome shotgun (WGS) entry which is preliminary data.</text>
</comment>
<gene>
    <name evidence="1" type="ORF">MGAL_10B077507</name>
</gene>
<dbReference type="SUPFAM" id="SSF53067">
    <property type="entry name" value="Actin-like ATPase domain"/>
    <property type="match status" value="1"/>
</dbReference>
<dbReference type="InterPro" id="IPR043129">
    <property type="entry name" value="ATPase_NBD"/>
</dbReference>
<evidence type="ECO:0000313" key="2">
    <source>
        <dbReference type="Proteomes" id="UP000596742"/>
    </source>
</evidence>
<organism evidence="1 2">
    <name type="scientific">Mytilus galloprovincialis</name>
    <name type="common">Mediterranean mussel</name>
    <dbReference type="NCBI Taxonomy" id="29158"/>
    <lineage>
        <taxon>Eukaryota</taxon>
        <taxon>Metazoa</taxon>
        <taxon>Spiralia</taxon>
        <taxon>Lophotrochozoa</taxon>
        <taxon>Mollusca</taxon>
        <taxon>Bivalvia</taxon>
        <taxon>Autobranchia</taxon>
        <taxon>Pteriomorphia</taxon>
        <taxon>Mytilida</taxon>
        <taxon>Mytiloidea</taxon>
        <taxon>Mytilidae</taxon>
        <taxon>Mytilinae</taxon>
        <taxon>Mytilus</taxon>
    </lineage>
</organism>
<dbReference type="Proteomes" id="UP000596742">
    <property type="component" value="Unassembled WGS sequence"/>
</dbReference>
<dbReference type="EMBL" id="UYJE01008483">
    <property type="protein sequence ID" value="VDI64214.1"/>
    <property type="molecule type" value="Genomic_DNA"/>
</dbReference>
<evidence type="ECO:0000313" key="1">
    <source>
        <dbReference type="EMBL" id="VDI64214.1"/>
    </source>
</evidence>
<dbReference type="OrthoDB" id="2963168at2759"/>
<reference evidence="1" key="1">
    <citation type="submission" date="2018-11" db="EMBL/GenBank/DDBJ databases">
        <authorList>
            <person name="Alioto T."/>
            <person name="Alioto T."/>
        </authorList>
    </citation>
    <scope>NUCLEOTIDE SEQUENCE</scope>
</reference>
<protein>
    <submittedName>
        <fullName evidence="1">Uncharacterized protein</fullName>
    </submittedName>
</protein>
<accession>A0A8B6GIA5</accession>
<dbReference type="Gene3D" id="3.30.420.40">
    <property type="match status" value="1"/>
</dbReference>
<keyword evidence="2" id="KW-1185">Reference proteome</keyword>
<feature type="non-terminal residue" evidence="1">
    <location>
        <position position="201"/>
    </location>
</feature>
<dbReference type="PANTHER" id="PTHR14187">
    <property type="entry name" value="ALPHA KINASE/ELONGATION FACTOR 2 KINASE"/>
    <property type="match status" value="1"/>
</dbReference>